<reference evidence="2 3" key="1">
    <citation type="journal article" date="2013" name="PLoS Genet.">
        <title>Genomic mechanisms accounting for the adaptation to parasitism in nematode-trapping fungi.</title>
        <authorList>
            <person name="Meerupati T."/>
            <person name="Andersson K.M."/>
            <person name="Friman E."/>
            <person name="Kumar D."/>
            <person name="Tunlid A."/>
            <person name="Ahren D."/>
        </authorList>
    </citation>
    <scope>NUCLEOTIDE SEQUENCE [LARGE SCALE GENOMIC DNA]</scope>
    <source>
        <strain evidence="2 3">CBS 200.50</strain>
    </source>
</reference>
<protein>
    <submittedName>
        <fullName evidence="2">Uncharacterized protein</fullName>
    </submittedName>
</protein>
<feature type="compositionally biased region" description="Polar residues" evidence="1">
    <location>
        <begin position="56"/>
        <end position="86"/>
    </location>
</feature>
<dbReference type="OrthoDB" id="5367784at2759"/>
<feature type="compositionally biased region" description="Basic and acidic residues" evidence="1">
    <location>
        <begin position="121"/>
        <end position="137"/>
    </location>
</feature>
<dbReference type="HOGENOM" id="CLU_1156367_0_0_1"/>
<evidence type="ECO:0000256" key="1">
    <source>
        <dbReference type="SAM" id="MobiDB-lite"/>
    </source>
</evidence>
<comment type="caution">
    <text evidence="2">The sequence shown here is derived from an EMBL/GenBank/DDBJ whole genome shotgun (WGS) entry which is preliminary data.</text>
</comment>
<feature type="compositionally biased region" description="Basic residues" evidence="1">
    <location>
        <begin position="138"/>
        <end position="175"/>
    </location>
</feature>
<evidence type="ECO:0000313" key="3">
    <source>
        <dbReference type="Proteomes" id="UP000015100"/>
    </source>
</evidence>
<dbReference type="EMBL" id="AQGS01000264">
    <property type="protein sequence ID" value="EPS41033.1"/>
    <property type="molecule type" value="Genomic_DNA"/>
</dbReference>
<organism evidence="2 3">
    <name type="scientific">Dactylellina haptotyla (strain CBS 200.50)</name>
    <name type="common">Nematode-trapping fungus</name>
    <name type="synonym">Monacrosporium haptotylum</name>
    <dbReference type="NCBI Taxonomy" id="1284197"/>
    <lineage>
        <taxon>Eukaryota</taxon>
        <taxon>Fungi</taxon>
        <taxon>Dikarya</taxon>
        <taxon>Ascomycota</taxon>
        <taxon>Pezizomycotina</taxon>
        <taxon>Orbiliomycetes</taxon>
        <taxon>Orbiliales</taxon>
        <taxon>Orbiliaceae</taxon>
        <taxon>Dactylellina</taxon>
    </lineage>
</organism>
<dbReference type="Proteomes" id="UP000015100">
    <property type="component" value="Unassembled WGS sequence"/>
</dbReference>
<feature type="region of interest" description="Disordered" evidence="1">
    <location>
        <begin position="1"/>
        <end position="199"/>
    </location>
</feature>
<accession>S8BNI7</accession>
<gene>
    <name evidence="2" type="ORF">H072_5080</name>
</gene>
<proteinExistence type="predicted"/>
<feature type="compositionally biased region" description="Polar residues" evidence="1">
    <location>
        <begin position="1"/>
        <end position="32"/>
    </location>
</feature>
<evidence type="ECO:0000313" key="2">
    <source>
        <dbReference type="EMBL" id="EPS41033.1"/>
    </source>
</evidence>
<keyword evidence="3" id="KW-1185">Reference proteome</keyword>
<dbReference type="AlphaFoldDB" id="S8BNI7"/>
<sequence length="263" mass="29471">MGNSKSSRSVHYSSNSKTPAQSTYILPSTSIDSLPGPWEVDTHVESDDPSEIPLRPTTTSRESLSNMKDGESSTGAHLSLQSTPSELSIADSGDQAPISRIHTAAKDLERKGSKASSITAERGKKDKNKNKSKEKEKGPKRRKRKSPRGHGILRKISFKQHKAKDKQKKSPRTRHSISLSSDPIKVSSESTTEHSETRVRNSNHVTAEFKVHLWRDKYEGGGKMDRILKLLHKKRARRLLRTVIDLQTTSLRSLRAHNGRKRD</sequence>
<name>S8BNI7_DACHA</name>
<dbReference type="OMA" id="WRDKYEG"/>
<reference evidence="3" key="2">
    <citation type="submission" date="2013-04" db="EMBL/GenBank/DDBJ databases">
        <title>Genomic mechanisms accounting for the adaptation to parasitism in nematode-trapping fungi.</title>
        <authorList>
            <person name="Ahren D.G."/>
        </authorList>
    </citation>
    <scope>NUCLEOTIDE SEQUENCE [LARGE SCALE GENOMIC DNA]</scope>
    <source>
        <strain evidence="3">CBS 200.50</strain>
    </source>
</reference>